<dbReference type="Pfam" id="PF18143">
    <property type="entry name" value="HAD_SAK_2"/>
    <property type="match status" value="1"/>
</dbReference>
<dbReference type="RefSeq" id="WP_085476349.1">
    <property type="nucleotide sequence ID" value="NZ_FXBM01000002.1"/>
</dbReference>
<accession>A0A1X7NUP2</accession>
<dbReference type="EMBL" id="FXBM01000002">
    <property type="protein sequence ID" value="SMH41994.1"/>
    <property type="molecule type" value="Genomic_DNA"/>
</dbReference>
<dbReference type="OrthoDB" id="5124141at2"/>
<proteinExistence type="predicted"/>
<dbReference type="AlphaFoldDB" id="A0A1X7NUP2"/>
<dbReference type="STRING" id="1891671.SAMN06295885_1857"/>
<evidence type="ECO:0000313" key="1">
    <source>
        <dbReference type="EMBL" id="SMH41994.1"/>
    </source>
</evidence>
<protein>
    <submittedName>
        <fullName evidence="1">Uncharacterized protein</fullName>
    </submittedName>
</protein>
<organism evidence="1 2">
    <name type="scientific">Rathayibacter oskolensis</name>
    <dbReference type="NCBI Taxonomy" id="1891671"/>
    <lineage>
        <taxon>Bacteria</taxon>
        <taxon>Bacillati</taxon>
        <taxon>Actinomycetota</taxon>
        <taxon>Actinomycetes</taxon>
        <taxon>Micrococcales</taxon>
        <taxon>Microbacteriaceae</taxon>
        <taxon>Rathayibacter</taxon>
    </lineage>
</organism>
<dbReference type="InterPro" id="IPR036412">
    <property type="entry name" value="HAD-like_sf"/>
</dbReference>
<keyword evidence="2" id="KW-1185">Reference proteome</keyword>
<sequence>MTALILVDVDGVLDPVVALDPVEQRFTARLTPDRLRHLERIRALGRLAWASSAHLDVTTALSDAVGSGARFERVTLVDRLPAQEGFTGETPKLQSVARWIDRIDADERPTCIVWIDDVLGRDAFRWADSTTPPTLLIRTDPDQGLLAEHVDRIEQFTSRWATA</sequence>
<dbReference type="SUPFAM" id="SSF56784">
    <property type="entry name" value="HAD-like"/>
    <property type="match status" value="1"/>
</dbReference>
<reference evidence="2" key="1">
    <citation type="submission" date="2017-04" db="EMBL/GenBank/DDBJ databases">
        <authorList>
            <person name="Varghese N."/>
            <person name="Submissions S."/>
        </authorList>
    </citation>
    <scope>NUCLEOTIDE SEQUENCE [LARGE SCALE GENOMIC DNA]</scope>
    <source>
        <strain evidence="2">VKM Ac-2121</strain>
    </source>
</reference>
<name>A0A1X7NUP2_9MICO</name>
<dbReference type="Proteomes" id="UP000193711">
    <property type="component" value="Unassembled WGS sequence"/>
</dbReference>
<evidence type="ECO:0000313" key="2">
    <source>
        <dbReference type="Proteomes" id="UP000193711"/>
    </source>
</evidence>
<gene>
    <name evidence="1" type="ORF">SAMN06295885_1857</name>
</gene>